<dbReference type="Proteomes" id="UP000546257">
    <property type="component" value="Unassembled WGS sequence"/>
</dbReference>
<organism evidence="3 4">
    <name type="scientific">Halobellus ruber</name>
    <dbReference type="NCBI Taxonomy" id="2761102"/>
    <lineage>
        <taxon>Archaea</taxon>
        <taxon>Methanobacteriati</taxon>
        <taxon>Methanobacteriota</taxon>
        <taxon>Stenosarchaea group</taxon>
        <taxon>Halobacteria</taxon>
        <taxon>Halobacteriales</taxon>
        <taxon>Haloferacaceae</taxon>
        <taxon>Halobellus</taxon>
    </lineage>
</organism>
<dbReference type="EMBL" id="JACKXD010000004">
    <property type="protein sequence ID" value="MBB6646972.1"/>
    <property type="molecule type" value="Genomic_DNA"/>
</dbReference>
<sequence length="67" mass="8251">MVEFAVLAYVGAVIFLFFFWAYGFVSFALDLKNKIIPGIRRYRRGRRKQAEEERERREREEREEQLY</sequence>
<dbReference type="InterPro" id="IPR058318">
    <property type="entry name" value="DUF8005"/>
</dbReference>
<keyword evidence="2" id="KW-1133">Transmembrane helix</keyword>
<proteinExistence type="predicted"/>
<keyword evidence="4" id="KW-1185">Reference proteome</keyword>
<evidence type="ECO:0000256" key="2">
    <source>
        <dbReference type="SAM" id="Phobius"/>
    </source>
</evidence>
<evidence type="ECO:0000313" key="3">
    <source>
        <dbReference type="EMBL" id="MBB6646972.1"/>
    </source>
</evidence>
<keyword evidence="2" id="KW-0812">Transmembrane</keyword>
<reference evidence="3 4" key="1">
    <citation type="submission" date="2020-08" db="EMBL/GenBank/DDBJ databases">
        <authorList>
            <person name="Seo M.-J."/>
        </authorList>
    </citation>
    <scope>NUCLEOTIDE SEQUENCE [LARGE SCALE GENOMIC DNA]</scope>
    <source>
        <strain evidence="3 4">MBLA0160</strain>
    </source>
</reference>
<protein>
    <submittedName>
        <fullName evidence="3">Uncharacterized protein</fullName>
    </submittedName>
</protein>
<dbReference type="AlphaFoldDB" id="A0A7J9SKD7"/>
<keyword evidence="2" id="KW-0472">Membrane</keyword>
<comment type="caution">
    <text evidence="3">The sequence shown here is derived from an EMBL/GenBank/DDBJ whole genome shotgun (WGS) entry which is preliminary data.</text>
</comment>
<evidence type="ECO:0000313" key="4">
    <source>
        <dbReference type="Proteomes" id="UP000546257"/>
    </source>
</evidence>
<dbReference type="RefSeq" id="WP_185193349.1">
    <property type="nucleotide sequence ID" value="NZ_JACKXD010000004.1"/>
</dbReference>
<feature type="transmembrane region" description="Helical" evidence="2">
    <location>
        <begin position="6"/>
        <end position="31"/>
    </location>
</feature>
<feature type="region of interest" description="Disordered" evidence="1">
    <location>
        <begin position="43"/>
        <end position="67"/>
    </location>
</feature>
<feature type="compositionally biased region" description="Basic and acidic residues" evidence="1">
    <location>
        <begin position="48"/>
        <end position="67"/>
    </location>
</feature>
<gene>
    <name evidence="3" type="ORF">H5V44_11865</name>
</gene>
<name>A0A7J9SKD7_9EURY</name>
<dbReference type="Pfam" id="PF26027">
    <property type="entry name" value="DUF8005"/>
    <property type="match status" value="1"/>
</dbReference>
<evidence type="ECO:0000256" key="1">
    <source>
        <dbReference type="SAM" id="MobiDB-lite"/>
    </source>
</evidence>
<accession>A0A7J9SKD7</accession>